<keyword evidence="5" id="KW-1185">Reference proteome</keyword>
<reference evidence="4 5" key="1">
    <citation type="journal article" date="2020" name="ISME J.">
        <title>Uncovering the hidden diversity of litter-decomposition mechanisms in mushroom-forming fungi.</title>
        <authorList>
            <person name="Floudas D."/>
            <person name="Bentzer J."/>
            <person name="Ahren D."/>
            <person name="Johansson T."/>
            <person name="Persson P."/>
            <person name="Tunlid A."/>
        </authorList>
    </citation>
    <scope>NUCLEOTIDE SEQUENCE [LARGE SCALE GENOMIC DNA]</scope>
    <source>
        <strain evidence="4 5">CBS 291.85</strain>
    </source>
</reference>
<protein>
    <recommendedName>
        <fullName evidence="3">RlpA-like protein double-psi beta-barrel domain-containing protein</fullName>
    </recommendedName>
</protein>
<evidence type="ECO:0000313" key="4">
    <source>
        <dbReference type="EMBL" id="KAF5347091.1"/>
    </source>
</evidence>
<organism evidence="4 5">
    <name type="scientific">Tetrapyrgos nigripes</name>
    <dbReference type="NCBI Taxonomy" id="182062"/>
    <lineage>
        <taxon>Eukaryota</taxon>
        <taxon>Fungi</taxon>
        <taxon>Dikarya</taxon>
        <taxon>Basidiomycota</taxon>
        <taxon>Agaricomycotina</taxon>
        <taxon>Agaricomycetes</taxon>
        <taxon>Agaricomycetidae</taxon>
        <taxon>Agaricales</taxon>
        <taxon>Marasmiineae</taxon>
        <taxon>Marasmiaceae</taxon>
        <taxon>Tetrapyrgos</taxon>
    </lineage>
</organism>
<dbReference type="EMBL" id="JAACJM010000097">
    <property type="protein sequence ID" value="KAF5347091.1"/>
    <property type="molecule type" value="Genomic_DNA"/>
</dbReference>
<evidence type="ECO:0000259" key="3">
    <source>
        <dbReference type="Pfam" id="PF03330"/>
    </source>
</evidence>
<evidence type="ECO:0000256" key="2">
    <source>
        <dbReference type="SAM" id="SignalP"/>
    </source>
</evidence>
<dbReference type="AlphaFoldDB" id="A0A8H5CSA4"/>
<dbReference type="Gene3D" id="2.40.40.10">
    <property type="entry name" value="RlpA-like domain"/>
    <property type="match status" value="1"/>
</dbReference>
<proteinExistence type="predicted"/>
<sequence>MFAKLFQLTAATVAAVLAMSITTQAAPAASRALVRRNVGDGTLYNPALGACGISNTDADMVAAVSASFFDTFPGATANPNLNPLCNKPISASFNGKTITVTIVDRCTQCVGQDLDFSPTAFSQLADPAIGRINGVTWDFI</sequence>
<dbReference type="PANTHER" id="PTHR31836:SF28">
    <property type="entry name" value="SRCR DOMAIN-CONTAINING PROTEIN-RELATED"/>
    <property type="match status" value="1"/>
</dbReference>
<feature type="chain" id="PRO_5034655101" description="RlpA-like protein double-psi beta-barrel domain-containing protein" evidence="2">
    <location>
        <begin position="19"/>
        <end position="140"/>
    </location>
</feature>
<dbReference type="Proteomes" id="UP000559256">
    <property type="component" value="Unassembled WGS sequence"/>
</dbReference>
<evidence type="ECO:0000313" key="5">
    <source>
        <dbReference type="Proteomes" id="UP000559256"/>
    </source>
</evidence>
<feature type="domain" description="RlpA-like protein double-psi beta-barrel" evidence="3">
    <location>
        <begin position="79"/>
        <end position="133"/>
    </location>
</feature>
<dbReference type="Pfam" id="PF03330">
    <property type="entry name" value="DPBB_1"/>
    <property type="match status" value="1"/>
</dbReference>
<dbReference type="CDD" id="cd22191">
    <property type="entry name" value="DPBB_RlpA_EXP_N-like"/>
    <property type="match status" value="1"/>
</dbReference>
<dbReference type="InterPro" id="IPR009009">
    <property type="entry name" value="RlpA-like_DPBB"/>
</dbReference>
<dbReference type="OrthoDB" id="623670at2759"/>
<accession>A0A8H5CSA4</accession>
<evidence type="ECO:0000256" key="1">
    <source>
        <dbReference type="ARBA" id="ARBA00022729"/>
    </source>
</evidence>
<feature type="signal peptide" evidence="2">
    <location>
        <begin position="1"/>
        <end position="18"/>
    </location>
</feature>
<dbReference type="InterPro" id="IPR051477">
    <property type="entry name" value="Expansin_CellWall"/>
</dbReference>
<keyword evidence="1 2" id="KW-0732">Signal</keyword>
<comment type="caution">
    <text evidence="4">The sequence shown here is derived from an EMBL/GenBank/DDBJ whole genome shotgun (WGS) entry which is preliminary data.</text>
</comment>
<gene>
    <name evidence="4" type="ORF">D9758_011640</name>
</gene>
<name>A0A8H5CSA4_9AGAR</name>
<dbReference type="SUPFAM" id="SSF50685">
    <property type="entry name" value="Barwin-like endoglucanases"/>
    <property type="match status" value="1"/>
</dbReference>
<dbReference type="PANTHER" id="PTHR31836">
    <property type="match status" value="1"/>
</dbReference>
<dbReference type="InterPro" id="IPR036908">
    <property type="entry name" value="RlpA-like_sf"/>
</dbReference>